<sequence length="186" mass="20702">MNQATGVFPQSIVVERLPDNSEWDQPPHVIAPANAQTNHTNAPANEGPPAKTRENRRTPNPEELAARLQQVEINRLAASLISLASSHINEADLLAADGANFSTWEDFLEERMRGATGVVSFFNQPARNLLHEYVGRVLLINSFHQSLCRGVSRLGSAHEMWNDLFARFHSVSRAAQLKLFRRCGIP</sequence>
<proteinExistence type="predicted"/>
<reference evidence="2 3" key="1">
    <citation type="submission" date="2019-05" db="EMBL/GenBank/DDBJ databases">
        <title>Emergence of the Ug99 lineage of the wheat stem rust pathogen through somatic hybridization.</title>
        <authorList>
            <person name="Li F."/>
            <person name="Upadhyaya N.M."/>
            <person name="Sperschneider J."/>
            <person name="Matny O."/>
            <person name="Nguyen-Phuc H."/>
            <person name="Mago R."/>
            <person name="Raley C."/>
            <person name="Miller M.E."/>
            <person name="Silverstein K.A.T."/>
            <person name="Henningsen E."/>
            <person name="Hirsch C.D."/>
            <person name="Visser B."/>
            <person name="Pretorius Z.A."/>
            <person name="Steffenson B.J."/>
            <person name="Schwessinger B."/>
            <person name="Dodds P.N."/>
            <person name="Figueroa M."/>
        </authorList>
    </citation>
    <scope>NUCLEOTIDE SEQUENCE [LARGE SCALE GENOMIC DNA]</scope>
    <source>
        <strain evidence="2 3">Ug99</strain>
    </source>
</reference>
<gene>
    <name evidence="2" type="ORF">PGTUg99_011376</name>
</gene>
<evidence type="ECO:0000256" key="1">
    <source>
        <dbReference type="SAM" id="MobiDB-lite"/>
    </source>
</evidence>
<evidence type="ECO:0000313" key="3">
    <source>
        <dbReference type="Proteomes" id="UP000325313"/>
    </source>
</evidence>
<dbReference type="Proteomes" id="UP000325313">
    <property type="component" value="Unassembled WGS sequence"/>
</dbReference>
<accession>A0A5B0RZQ7</accession>
<name>A0A5B0RZQ7_PUCGR</name>
<organism evidence="2 3">
    <name type="scientific">Puccinia graminis f. sp. tritici</name>
    <dbReference type="NCBI Taxonomy" id="56615"/>
    <lineage>
        <taxon>Eukaryota</taxon>
        <taxon>Fungi</taxon>
        <taxon>Dikarya</taxon>
        <taxon>Basidiomycota</taxon>
        <taxon>Pucciniomycotina</taxon>
        <taxon>Pucciniomycetes</taxon>
        <taxon>Pucciniales</taxon>
        <taxon>Pucciniaceae</taxon>
        <taxon>Puccinia</taxon>
    </lineage>
</organism>
<evidence type="ECO:0000313" key="2">
    <source>
        <dbReference type="EMBL" id="KAA1130044.1"/>
    </source>
</evidence>
<feature type="region of interest" description="Disordered" evidence="1">
    <location>
        <begin position="18"/>
        <end position="60"/>
    </location>
</feature>
<dbReference type="EMBL" id="VDEP01000114">
    <property type="protein sequence ID" value="KAA1130044.1"/>
    <property type="molecule type" value="Genomic_DNA"/>
</dbReference>
<protein>
    <submittedName>
        <fullName evidence="2">Uncharacterized protein</fullName>
    </submittedName>
</protein>
<feature type="compositionally biased region" description="Basic and acidic residues" evidence="1">
    <location>
        <begin position="51"/>
        <end position="60"/>
    </location>
</feature>
<feature type="compositionally biased region" description="Polar residues" evidence="1">
    <location>
        <begin position="34"/>
        <end position="43"/>
    </location>
</feature>
<dbReference type="AlphaFoldDB" id="A0A5B0RZQ7"/>
<comment type="caution">
    <text evidence="2">The sequence shown here is derived from an EMBL/GenBank/DDBJ whole genome shotgun (WGS) entry which is preliminary data.</text>
</comment>